<keyword evidence="8" id="KW-0812">Transmembrane</keyword>
<dbReference type="EMBL" id="JAUMSQ010000182">
    <property type="protein sequence ID" value="MDO3638131.1"/>
    <property type="molecule type" value="Genomic_DNA"/>
</dbReference>
<keyword evidence="3" id="KW-0808">Transferase</keyword>
<feature type="compositionally biased region" description="Pro residues" evidence="7">
    <location>
        <begin position="329"/>
        <end position="350"/>
    </location>
</feature>
<evidence type="ECO:0000259" key="10">
    <source>
        <dbReference type="PROSITE" id="PS50983"/>
    </source>
</evidence>
<feature type="domain" description="Fe/B12 periplasmic-binding" evidence="10">
    <location>
        <begin position="407"/>
        <end position="670"/>
    </location>
</feature>
<keyword evidence="6" id="KW-0067">ATP-binding</keyword>
<evidence type="ECO:0000256" key="6">
    <source>
        <dbReference type="ARBA" id="ARBA00022840"/>
    </source>
</evidence>
<feature type="domain" description="Protein kinase" evidence="9">
    <location>
        <begin position="12"/>
        <end position="274"/>
    </location>
</feature>
<dbReference type="SMART" id="SM00220">
    <property type="entry name" value="S_TKc"/>
    <property type="match status" value="1"/>
</dbReference>
<protein>
    <recommendedName>
        <fullName evidence="1">non-specific serine/threonine protein kinase</fullName>
        <ecNumber evidence="1">2.7.11.1</ecNumber>
    </recommendedName>
</protein>
<dbReference type="PROSITE" id="PS50983">
    <property type="entry name" value="FE_B12_PBP"/>
    <property type="match status" value="1"/>
</dbReference>
<evidence type="ECO:0000313" key="11">
    <source>
        <dbReference type="EMBL" id="MDO3638131.1"/>
    </source>
</evidence>
<evidence type="ECO:0000256" key="4">
    <source>
        <dbReference type="ARBA" id="ARBA00022741"/>
    </source>
</evidence>
<evidence type="ECO:0000256" key="5">
    <source>
        <dbReference type="ARBA" id="ARBA00022777"/>
    </source>
</evidence>
<accession>A0ABT8UK36</accession>
<sequence>MPLSEGTVVGGYTIESVLGAGGMGTVYRAKHPSLPRSDAVKVLSAEMSQDQMFRARFLREADMAATLDHPNIVTVYNRGETDGQLWIAMQYVAGSDADRETTSGRMTPARAVHIIGEVAKALDYAHRRQILHRDVKPANFLIGSDDDGEERVYLADFGIARAVDEAVGLTQTGTVMASVAYAAPEALEGSHIDHRTDIYALGCALYRLLTGTTPFSKSGGLSAVATAHLIQPPPRVTDRVPALPGAFNDVIARAMAKDPNQRYQSARELAHAASAALAGGPAQSSGTQQWTTAPPPLPLPGPPPRSPNDPITYPSGWHPTGDAVTGSRPPLPQQHFGPPPVTPGHPPPAPGRSRRKLVIGGAIAAAVLLVAAIAGFVIARGPGAAPYEAQTFAHAFGQTSLAAAPAAVAAVGAGDADAVLSLGVVPVVAFAPDAQLPSWEQDKVSDSTAVLGFIDTAAVAAAKPDVIIATSGVDQNTYERLSAIAPTITQPEATDTRQWTWQEQLKWVGRILGEQSMADQLIGTVRDQRSDLESQNSQLVGKTVEALTFSDSGLAQVLKPSNAADYLEGLGMSYAETLSRGPEDTSATRSVTDFNRLYSIRSDVLIVIRTDGAAGGGGYNGLPNEVKAFTGTMIIVDDANTVAALAEPGGYLATEYLDATLVPLIAKRLK</sequence>
<feature type="transmembrane region" description="Helical" evidence="8">
    <location>
        <begin position="357"/>
        <end position="379"/>
    </location>
</feature>
<dbReference type="SUPFAM" id="SSF53807">
    <property type="entry name" value="Helical backbone' metal receptor"/>
    <property type="match status" value="1"/>
</dbReference>
<dbReference type="PROSITE" id="PS50011">
    <property type="entry name" value="PROTEIN_KINASE_DOM"/>
    <property type="match status" value="1"/>
</dbReference>
<evidence type="ECO:0000256" key="2">
    <source>
        <dbReference type="ARBA" id="ARBA00022527"/>
    </source>
</evidence>
<dbReference type="Gene3D" id="3.30.200.20">
    <property type="entry name" value="Phosphorylase Kinase, domain 1"/>
    <property type="match status" value="1"/>
</dbReference>
<dbReference type="Proteomes" id="UP001168823">
    <property type="component" value="Unassembled WGS sequence"/>
</dbReference>
<keyword evidence="12" id="KW-1185">Reference proteome</keyword>
<evidence type="ECO:0000259" key="9">
    <source>
        <dbReference type="PROSITE" id="PS50011"/>
    </source>
</evidence>
<name>A0ABT8UK36_9MYCO</name>
<keyword evidence="8" id="KW-1133">Transmembrane helix</keyword>
<keyword evidence="2" id="KW-0723">Serine/threonine-protein kinase</keyword>
<feature type="compositionally biased region" description="Low complexity" evidence="7">
    <location>
        <begin position="274"/>
        <end position="286"/>
    </location>
</feature>
<gene>
    <name evidence="11" type="ORF">Q2100_20505</name>
</gene>
<feature type="region of interest" description="Disordered" evidence="7">
    <location>
        <begin position="274"/>
        <end position="354"/>
    </location>
</feature>
<dbReference type="PROSITE" id="PS00108">
    <property type="entry name" value="PROTEIN_KINASE_ST"/>
    <property type="match status" value="1"/>
</dbReference>
<dbReference type="Gene3D" id="3.40.50.1980">
    <property type="entry name" value="Nitrogenase molybdenum iron protein domain"/>
    <property type="match status" value="2"/>
</dbReference>
<dbReference type="PANTHER" id="PTHR43289">
    <property type="entry name" value="MITOGEN-ACTIVATED PROTEIN KINASE KINASE KINASE 20-RELATED"/>
    <property type="match status" value="1"/>
</dbReference>
<evidence type="ECO:0000256" key="7">
    <source>
        <dbReference type="SAM" id="MobiDB-lite"/>
    </source>
</evidence>
<reference evidence="11" key="1">
    <citation type="submission" date="2023-07" db="EMBL/GenBank/DDBJ databases">
        <title>Mycolicibacterium sp. nov., a novel bacterial species.</title>
        <authorList>
            <person name="Cao Y."/>
        </authorList>
    </citation>
    <scope>NUCLEOTIDE SEQUENCE</scope>
    <source>
        <strain evidence="11">KC 300</strain>
    </source>
</reference>
<dbReference type="InterPro" id="IPR011009">
    <property type="entry name" value="Kinase-like_dom_sf"/>
</dbReference>
<keyword evidence="4" id="KW-0547">Nucleotide-binding</keyword>
<comment type="caution">
    <text evidence="11">The sequence shown here is derived from an EMBL/GenBank/DDBJ whole genome shotgun (WGS) entry which is preliminary data.</text>
</comment>
<feature type="compositionally biased region" description="Pro residues" evidence="7">
    <location>
        <begin position="293"/>
        <end position="307"/>
    </location>
</feature>
<proteinExistence type="predicted"/>
<dbReference type="InterPro" id="IPR000719">
    <property type="entry name" value="Prot_kinase_dom"/>
</dbReference>
<organism evidence="11 12">
    <name type="scientific">Mycolicibacterium arseniciresistens</name>
    <dbReference type="NCBI Taxonomy" id="3062257"/>
    <lineage>
        <taxon>Bacteria</taxon>
        <taxon>Bacillati</taxon>
        <taxon>Actinomycetota</taxon>
        <taxon>Actinomycetes</taxon>
        <taxon>Mycobacteriales</taxon>
        <taxon>Mycobacteriaceae</taxon>
        <taxon>Mycolicibacterium</taxon>
    </lineage>
</organism>
<evidence type="ECO:0000256" key="8">
    <source>
        <dbReference type="SAM" id="Phobius"/>
    </source>
</evidence>
<keyword evidence="8" id="KW-0472">Membrane</keyword>
<dbReference type="RefSeq" id="WP_302915539.1">
    <property type="nucleotide sequence ID" value="NZ_JAUMSQ010000182.1"/>
</dbReference>
<dbReference type="PANTHER" id="PTHR43289:SF6">
    <property type="entry name" value="SERINE_THREONINE-PROTEIN KINASE NEKL-3"/>
    <property type="match status" value="1"/>
</dbReference>
<evidence type="ECO:0000256" key="1">
    <source>
        <dbReference type="ARBA" id="ARBA00012513"/>
    </source>
</evidence>
<dbReference type="InterPro" id="IPR002491">
    <property type="entry name" value="ABC_transptr_periplasmic_BD"/>
</dbReference>
<evidence type="ECO:0000256" key="3">
    <source>
        <dbReference type="ARBA" id="ARBA00022679"/>
    </source>
</evidence>
<evidence type="ECO:0000313" key="12">
    <source>
        <dbReference type="Proteomes" id="UP001168823"/>
    </source>
</evidence>
<dbReference type="CDD" id="cd14014">
    <property type="entry name" value="STKc_PknB_like"/>
    <property type="match status" value="1"/>
</dbReference>
<dbReference type="EC" id="2.7.11.1" evidence="1"/>
<dbReference type="GO" id="GO:0016301">
    <property type="term" value="F:kinase activity"/>
    <property type="evidence" value="ECO:0007669"/>
    <property type="project" value="UniProtKB-KW"/>
</dbReference>
<dbReference type="InterPro" id="IPR008271">
    <property type="entry name" value="Ser/Thr_kinase_AS"/>
</dbReference>
<dbReference type="Pfam" id="PF01497">
    <property type="entry name" value="Peripla_BP_2"/>
    <property type="match status" value="1"/>
</dbReference>
<dbReference type="SUPFAM" id="SSF56112">
    <property type="entry name" value="Protein kinase-like (PK-like)"/>
    <property type="match status" value="1"/>
</dbReference>
<dbReference type="Pfam" id="PF00069">
    <property type="entry name" value="Pkinase"/>
    <property type="match status" value="1"/>
</dbReference>
<dbReference type="Gene3D" id="1.10.510.10">
    <property type="entry name" value="Transferase(Phosphotransferase) domain 1"/>
    <property type="match status" value="1"/>
</dbReference>
<keyword evidence="5 11" id="KW-0418">Kinase</keyword>